<comment type="subcellular location">
    <subcellularLocation>
        <location evidence="1">Nucleus</location>
    </subcellularLocation>
</comment>
<dbReference type="FunFam" id="1.10.510.10:FF:000697">
    <property type="entry name" value="G2-specific protein kinase nimA"/>
    <property type="match status" value="1"/>
</dbReference>
<dbReference type="GO" id="GO:0004674">
    <property type="term" value="F:protein serine/threonine kinase activity"/>
    <property type="evidence" value="ECO:0007669"/>
    <property type="project" value="UniProtKB-KW"/>
</dbReference>
<feature type="compositionally biased region" description="Polar residues" evidence="17">
    <location>
        <begin position="630"/>
        <end position="641"/>
    </location>
</feature>
<keyword evidence="6" id="KW-0132">Cell division</keyword>
<dbReference type="PROSITE" id="PS00108">
    <property type="entry name" value="PROTEIN_KINASE_ST"/>
    <property type="match status" value="1"/>
</dbReference>
<evidence type="ECO:0000256" key="15">
    <source>
        <dbReference type="ARBA" id="ARBA00048679"/>
    </source>
</evidence>
<feature type="region of interest" description="Disordered" evidence="17">
    <location>
        <begin position="527"/>
        <end position="557"/>
    </location>
</feature>
<evidence type="ECO:0000256" key="10">
    <source>
        <dbReference type="ARBA" id="ARBA00022777"/>
    </source>
</evidence>
<keyword evidence="10 19" id="KW-0418">Kinase</keyword>
<dbReference type="SUPFAM" id="SSF56112">
    <property type="entry name" value="Protein kinase-like (PK-like)"/>
    <property type="match status" value="1"/>
</dbReference>
<evidence type="ECO:0000256" key="13">
    <source>
        <dbReference type="ARBA" id="ARBA00023306"/>
    </source>
</evidence>
<feature type="coiled-coil region" evidence="16">
    <location>
        <begin position="291"/>
        <end position="336"/>
    </location>
</feature>
<feature type="region of interest" description="Disordered" evidence="17">
    <location>
        <begin position="388"/>
        <end position="467"/>
    </location>
</feature>
<dbReference type="InterPro" id="IPR051131">
    <property type="entry name" value="NEK_Ser/Thr_kinase_NIMA"/>
</dbReference>
<dbReference type="GO" id="GO:0051301">
    <property type="term" value="P:cell division"/>
    <property type="evidence" value="ECO:0007669"/>
    <property type="project" value="UniProtKB-KW"/>
</dbReference>
<evidence type="ECO:0000256" key="16">
    <source>
        <dbReference type="SAM" id="Coils"/>
    </source>
</evidence>
<dbReference type="OrthoDB" id="10250725at2759"/>
<keyword evidence="5" id="KW-0597">Phosphoprotein</keyword>
<feature type="compositionally biased region" description="Polar residues" evidence="17">
    <location>
        <begin position="388"/>
        <end position="400"/>
    </location>
</feature>
<keyword evidence="7" id="KW-0808">Transferase</keyword>
<evidence type="ECO:0000256" key="9">
    <source>
        <dbReference type="ARBA" id="ARBA00022776"/>
    </source>
</evidence>
<dbReference type="CDD" id="cd08217">
    <property type="entry name" value="STKc_Nek2"/>
    <property type="match status" value="1"/>
</dbReference>
<evidence type="ECO:0000313" key="20">
    <source>
        <dbReference type="Proteomes" id="UP000700596"/>
    </source>
</evidence>
<dbReference type="InterPro" id="IPR008271">
    <property type="entry name" value="Ser/Thr_kinase_AS"/>
</dbReference>
<keyword evidence="16" id="KW-0175">Coiled coil</keyword>
<organism evidence="19 20">
    <name type="scientific">Dendryphion nanum</name>
    <dbReference type="NCBI Taxonomy" id="256645"/>
    <lineage>
        <taxon>Eukaryota</taxon>
        <taxon>Fungi</taxon>
        <taxon>Dikarya</taxon>
        <taxon>Ascomycota</taxon>
        <taxon>Pezizomycotina</taxon>
        <taxon>Dothideomycetes</taxon>
        <taxon>Pleosporomycetidae</taxon>
        <taxon>Pleosporales</taxon>
        <taxon>Torulaceae</taxon>
        <taxon>Dendryphion</taxon>
    </lineage>
</organism>
<dbReference type="GO" id="GO:0005524">
    <property type="term" value="F:ATP binding"/>
    <property type="evidence" value="ECO:0007669"/>
    <property type="project" value="UniProtKB-KW"/>
</dbReference>
<dbReference type="Proteomes" id="UP000700596">
    <property type="component" value="Unassembled WGS sequence"/>
</dbReference>
<dbReference type="Gene3D" id="3.30.200.20">
    <property type="entry name" value="Phosphorylase Kinase, domain 1"/>
    <property type="match status" value="2"/>
</dbReference>
<evidence type="ECO:0000256" key="5">
    <source>
        <dbReference type="ARBA" id="ARBA00022553"/>
    </source>
</evidence>
<feature type="region of interest" description="Disordered" evidence="17">
    <location>
        <begin position="586"/>
        <end position="648"/>
    </location>
</feature>
<evidence type="ECO:0000256" key="14">
    <source>
        <dbReference type="ARBA" id="ARBA00047899"/>
    </source>
</evidence>
<comment type="caution">
    <text evidence="19">The sequence shown here is derived from an EMBL/GenBank/DDBJ whole genome shotgun (WGS) entry which is preliminary data.</text>
</comment>
<keyword evidence="4" id="KW-0723">Serine/threonine-protein kinase</keyword>
<dbReference type="InterPro" id="IPR011009">
    <property type="entry name" value="Kinase-like_dom_sf"/>
</dbReference>
<accession>A0A9P9DDG7</accession>
<evidence type="ECO:0000256" key="8">
    <source>
        <dbReference type="ARBA" id="ARBA00022741"/>
    </source>
</evidence>
<gene>
    <name evidence="19" type="ORF">B0J11DRAFT_537880</name>
</gene>
<keyword evidence="11" id="KW-0067">ATP-binding</keyword>
<keyword evidence="8" id="KW-0547">Nucleotide-binding</keyword>
<evidence type="ECO:0000256" key="4">
    <source>
        <dbReference type="ARBA" id="ARBA00022527"/>
    </source>
</evidence>
<feature type="compositionally biased region" description="Low complexity" evidence="17">
    <location>
        <begin position="600"/>
        <end position="611"/>
    </location>
</feature>
<dbReference type="InterPro" id="IPR000719">
    <property type="entry name" value="Prot_kinase_dom"/>
</dbReference>
<feature type="region of interest" description="Disordered" evidence="17">
    <location>
        <begin position="667"/>
        <end position="731"/>
    </location>
</feature>
<proteinExistence type="inferred from homology"/>
<feature type="compositionally biased region" description="Polar residues" evidence="17">
    <location>
        <begin position="420"/>
        <end position="444"/>
    </location>
</feature>
<keyword evidence="13" id="KW-0131">Cell cycle</keyword>
<comment type="catalytic activity">
    <reaction evidence="15">
        <text>L-seryl-[protein] + ATP = O-phospho-L-seryl-[protein] + ADP + H(+)</text>
        <dbReference type="Rhea" id="RHEA:17989"/>
        <dbReference type="Rhea" id="RHEA-COMP:9863"/>
        <dbReference type="Rhea" id="RHEA-COMP:11604"/>
        <dbReference type="ChEBI" id="CHEBI:15378"/>
        <dbReference type="ChEBI" id="CHEBI:29999"/>
        <dbReference type="ChEBI" id="CHEBI:30616"/>
        <dbReference type="ChEBI" id="CHEBI:83421"/>
        <dbReference type="ChEBI" id="CHEBI:456216"/>
        <dbReference type="EC" id="2.7.11.1"/>
    </reaction>
</comment>
<dbReference type="EMBL" id="JAGMWT010000014">
    <property type="protein sequence ID" value="KAH7116924.1"/>
    <property type="molecule type" value="Genomic_DNA"/>
</dbReference>
<comment type="similarity">
    <text evidence="2">Belongs to the protein kinase superfamily. CAMK Ser/Thr protein kinase family.</text>
</comment>
<dbReference type="AlphaFoldDB" id="A0A9P9DDG7"/>
<evidence type="ECO:0000256" key="12">
    <source>
        <dbReference type="ARBA" id="ARBA00023242"/>
    </source>
</evidence>
<dbReference type="PANTHER" id="PTHR44899:SF10">
    <property type="entry name" value="NIMA-RELATED KINASE 2"/>
    <property type="match status" value="1"/>
</dbReference>
<sequence length="731" mass="81791">MPEEDKYDVLEKIGHGSFGVIRKVKRKSDGYILCRKEISYSKMSQKEREQLQAELSILKELRHPNIVAYFERDHIKVSQDLHLYMEYCGNGDLGRVIRDLKNKNQLAEEEFVWSIFSQIVSALYRCHYGEDPPAAGRNVMGLGATAKPNGRGKPMILHRDLKPENIFLGDDNSVKLGDFGLSKILQSHDFASTYVGTPFYMSPEICKAEQYTLFSDIWALGCIMYEMCAKQPPFNAKTHFELIQKIKLGNYPPIPSCYSGELNKVIASCLQVRPEKRPDTIALLNLPVVKLMRKEQEVVRLGNDLREQKQKTEILEQEAIQKIAQAEHQRRDLDASLRREWELKARLEIKRQVDDLVKVRLTELQQEFEKEVSQRVERALAKFPNRLSTSPRLAPRSNTPVIPVEQPTLFPSEPLEPINVSESTSTQNTDTTIGSETDMSSLSLNDEDNHKIEPAPKPVPAKRSARAPFTRARTYAAPAFAAPPSPMDIQMADPSPAPASIAGLSLSPRRNPTRHNIFIAAKNGSKKWEVDVPPSPSPEEWLGDIDDDDDLPAIPSPTRARSALATRTGNEDPFKVLTAGPLLKPNQRLAGAPSFPPRPASAVPVVATSPSRLNKNKSLDLSPTRKAISSRLTEPTTSSGLKSKKGNEQIRIQAMRNNGIQGRTIVELNRKERNPPVTMSDDEGRAIKTGPRSPIKARSANTLGVPAVWDPMVEPDMPSPFIQRSRRDVKV</sequence>
<dbReference type="GO" id="GO:0005634">
    <property type="term" value="C:nucleus"/>
    <property type="evidence" value="ECO:0007669"/>
    <property type="project" value="UniProtKB-SubCell"/>
</dbReference>
<dbReference type="PROSITE" id="PS50011">
    <property type="entry name" value="PROTEIN_KINASE_DOM"/>
    <property type="match status" value="1"/>
</dbReference>
<comment type="catalytic activity">
    <reaction evidence="14">
        <text>L-threonyl-[protein] + ATP = O-phospho-L-threonyl-[protein] + ADP + H(+)</text>
        <dbReference type="Rhea" id="RHEA:46608"/>
        <dbReference type="Rhea" id="RHEA-COMP:11060"/>
        <dbReference type="Rhea" id="RHEA-COMP:11605"/>
        <dbReference type="ChEBI" id="CHEBI:15378"/>
        <dbReference type="ChEBI" id="CHEBI:30013"/>
        <dbReference type="ChEBI" id="CHEBI:30616"/>
        <dbReference type="ChEBI" id="CHEBI:61977"/>
        <dbReference type="ChEBI" id="CHEBI:456216"/>
        <dbReference type="EC" id="2.7.11.1"/>
    </reaction>
</comment>
<dbReference type="PANTHER" id="PTHR44899">
    <property type="entry name" value="CAMK FAMILY PROTEIN KINASE"/>
    <property type="match status" value="1"/>
</dbReference>
<reference evidence="19" key="1">
    <citation type="journal article" date="2021" name="Nat. Commun.">
        <title>Genetic determinants of endophytism in the Arabidopsis root mycobiome.</title>
        <authorList>
            <person name="Mesny F."/>
            <person name="Miyauchi S."/>
            <person name="Thiergart T."/>
            <person name="Pickel B."/>
            <person name="Atanasova L."/>
            <person name="Karlsson M."/>
            <person name="Huettel B."/>
            <person name="Barry K.W."/>
            <person name="Haridas S."/>
            <person name="Chen C."/>
            <person name="Bauer D."/>
            <person name="Andreopoulos W."/>
            <person name="Pangilinan J."/>
            <person name="LaButti K."/>
            <person name="Riley R."/>
            <person name="Lipzen A."/>
            <person name="Clum A."/>
            <person name="Drula E."/>
            <person name="Henrissat B."/>
            <person name="Kohler A."/>
            <person name="Grigoriev I.V."/>
            <person name="Martin F.M."/>
            <person name="Hacquard S."/>
        </authorList>
    </citation>
    <scope>NUCLEOTIDE SEQUENCE</scope>
    <source>
        <strain evidence="19">MPI-CAGE-CH-0243</strain>
    </source>
</reference>
<feature type="compositionally biased region" description="Acidic residues" evidence="17">
    <location>
        <begin position="541"/>
        <end position="551"/>
    </location>
</feature>
<dbReference type="SMART" id="SM00220">
    <property type="entry name" value="S_TKc"/>
    <property type="match status" value="1"/>
</dbReference>
<evidence type="ECO:0000256" key="3">
    <source>
        <dbReference type="ARBA" id="ARBA00012513"/>
    </source>
</evidence>
<dbReference type="FunFam" id="3.30.200.20:FF:000525">
    <property type="entry name" value="Serine/threonine-protein kinase KIN3"/>
    <property type="match status" value="1"/>
</dbReference>
<keyword evidence="12" id="KW-0539">Nucleus</keyword>
<dbReference type="EC" id="2.7.11.1" evidence="3"/>
<evidence type="ECO:0000259" key="18">
    <source>
        <dbReference type="PROSITE" id="PS50011"/>
    </source>
</evidence>
<dbReference type="Gene3D" id="1.10.510.10">
    <property type="entry name" value="Transferase(Phosphotransferase) domain 1"/>
    <property type="match status" value="1"/>
</dbReference>
<keyword evidence="20" id="KW-1185">Reference proteome</keyword>
<evidence type="ECO:0000256" key="6">
    <source>
        <dbReference type="ARBA" id="ARBA00022618"/>
    </source>
</evidence>
<evidence type="ECO:0000313" key="19">
    <source>
        <dbReference type="EMBL" id="KAH7116924.1"/>
    </source>
</evidence>
<evidence type="ECO:0000256" key="17">
    <source>
        <dbReference type="SAM" id="MobiDB-lite"/>
    </source>
</evidence>
<dbReference type="Pfam" id="PF00069">
    <property type="entry name" value="Pkinase"/>
    <property type="match status" value="2"/>
</dbReference>
<evidence type="ECO:0000256" key="7">
    <source>
        <dbReference type="ARBA" id="ARBA00022679"/>
    </source>
</evidence>
<evidence type="ECO:0000256" key="1">
    <source>
        <dbReference type="ARBA" id="ARBA00004123"/>
    </source>
</evidence>
<name>A0A9P9DDG7_9PLEO</name>
<feature type="domain" description="Protein kinase" evidence="18">
    <location>
        <begin position="7"/>
        <end position="289"/>
    </location>
</feature>
<evidence type="ECO:0000256" key="2">
    <source>
        <dbReference type="ARBA" id="ARBA00006692"/>
    </source>
</evidence>
<keyword evidence="9" id="KW-0498">Mitosis</keyword>
<protein>
    <recommendedName>
        <fullName evidence="3">non-specific serine/threonine protein kinase</fullName>
        <ecNumber evidence="3">2.7.11.1</ecNumber>
    </recommendedName>
</protein>
<evidence type="ECO:0000256" key="11">
    <source>
        <dbReference type="ARBA" id="ARBA00022840"/>
    </source>
</evidence>